<organism evidence="1 2">
    <name type="scientific">Crossiella equi</name>
    <dbReference type="NCBI Taxonomy" id="130796"/>
    <lineage>
        <taxon>Bacteria</taxon>
        <taxon>Bacillati</taxon>
        <taxon>Actinomycetota</taxon>
        <taxon>Actinomycetes</taxon>
        <taxon>Pseudonocardiales</taxon>
        <taxon>Pseudonocardiaceae</taxon>
        <taxon>Crossiella</taxon>
    </lineage>
</organism>
<sequence>MTYTVKLATVAIDTHLGATAGQRAAFDELKARLAASPREQGTYNTKKDQYSADLGRHGLVLYTVHDANVTVAVWRIQFFGQGPATSGSVAGP</sequence>
<protein>
    <recommendedName>
        <fullName evidence="3">Type II toxin-antitoxin system RelE/ParE family toxin</fullName>
    </recommendedName>
</protein>
<name>A0ABS5A9J4_9PSEU</name>
<accession>A0ABS5A9J4</accession>
<dbReference type="EMBL" id="JAGIOO010000001">
    <property type="protein sequence ID" value="MBP2473240.1"/>
    <property type="molecule type" value="Genomic_DNA"/>
</dbReference>
<gene>
    <name evidence="1" type="ORF">JOF53_002112</name>
</gene>
<evidence type="ECO:0000313" key="1">
    <source>
        <dbReference type="EMBL" id="MBP2473240.1"/>
    </source>
</evidence>
<dbReference type="RefSeq" id="WP_209706729.1">
    <property type="nucleotide sequence ID" value="NZ_JAGIOO010000001.1"/>
</dbReference>
<evidence type="ECO:0008006" key="3">
    <source>
        <dbReference type="Google" id="ProtNLM"/>
    </source>
</evidence>
<dbReference type="Proteomes" id="UP001519363">
    <property type="component" value="Unassembled WGS sequence"/>
</dbReference>
<proteinExistence type="predicted"/>
<evidence type="ECO:0000313" key="2">
    <source>
        <dbReference type="Proteomes" id="UP001519363"/>
    </source>
</evidence>
<keyword evidence="2" id="KW-1185">Reference proteome</keyword>
<comment type="caution">
    <text evidence="1">The sequence shown here is derived from an EMBL/GenBank/DDBJ whole genome shotgun (WGS) entry which is preliminary data.</text>
</comment>
<reference evidence="1 2" key="1">
    <citation type="submission" date="2021-03" db="EMBL/GenBank/DDBJ databases">
        <title>Sequencing the genomes of 1000 actinobacteria strains.</title>
        <authorList>
            <person name="Klenk H.-P."/>
        </authorList>
    </citation>
    <scope>NUCLEOTIDE SEQUENCE [LARGE SCALE GENOMIC DNA]</scope>
    <source>
        <strain evidence="1 2">DSM 44580</strain>
    </source>
</reference>